<comment type="caution">
    <text evidence="2">The sequence shown here is derived from an EMBL/GenBank/DDBJ whole genome shotgun (WGS) entry which is preliminary data.</text>
</comment>
<evidence type="ECO:0000256" key="1">
    <source>
        <dbReference type="SAM" id="MobiDB-lite"/>
    </source>
</evidence>
<evidence type="ECO:0000313" key="2">
    <source>
        <dbReference type="EMBL" id="TNV80239.1"/>
    </source>
</evidence>
<feature type="compositionally biased region" description="Polar residues" evidence="1">
    <location>
        <begin position="318"/>
        <end position="331"/>
    </location>
</feature>
<evidence type="ECO:0000313" key="3">
    <source>
        <dbReference type="Proteomes" id="UP000785679"/>
    </source>
</evidence>
<dbReference type="AlphaFoldDB" id="A0A8J8T2V7"/>
<reference evidence="2" key="1">
    <citation type="submission" date="2019-06" db="EMBL/GenBank/DDBJ databases">
        <authorList>
            <person name="Zheng W."/>
        </authorList>
    </citation>
    <scope>NUCLEOTIDE SEQUENCE</scope>
    <source>
        <strain evidence="2">QDHG01</strain>
    </source>
</reference>
<feature type="region of interest" description="Disordered" evidence="1">
    <location>
        <begin position="311"/>
        <end position="331"/>
    </location>
</feature>
<name>A0A8J8T2V7_HALGN</name>
<feature type="compositionally biased region" description="Polar residues" evidence="1">
    <location>
        <begin position="356"/>
        <end position="371"/>
    </location>
</feature>
<feature type="region of interest" description="Disordered" evidence="1">
    <location>
        <begin position="350"/>
        <end position="386"/>
    </location>
</feature>
<protein>
    <submittedName>
        <fullName evidence="2">Uncharacterized protein</fullName>
    </submittedName>
</protein>
<dbReference type="EMBL" id="RRYP01007781">
    <property type="protein sequence ID" value="TNV80239.1"/>
    <property type="molecule type" value="Genomic_DNA"/>
</dbReference>
<sequence>MQLLKEQKDLIHLAQMSQKTAVSPELPDYLHPKFVPYTKSEERIKGKSKLLPRLARRDKNRNSTEFPTYFTERAAKVNVKNKINSSIDENIPYVEKIERDKVLKEFKKSEFQAFLNKLTHHRTTKQSQAQTNRETVEHLEKANDLDQQIPQISLNMSPLRELSNRLSKIVNKEALCQSDLKLPLQITRNRNDALFSSDLRAHVQTCNILDAQKDPSVSTIFKIPLKPIKDFNCVTNQENKYYRPDLKLQSKVTNYNLQYSRLMSHSIFNKKIGHFTYALKNQQHLIQHLRNQKSYIHKEPEELIPKECSRDPYKNLRESPNISPRTQDCSMSGKNFIKKQQMNIRASLNEDEQELTQRQDTTSPRQESSFRAPSKFLGLSAGQDSQRSLSKLKKNIEQIPYISNDRNLQSLKKYLLKKNSVTDPFRSRQPQQHFYQNNSDYLMRQQQKEDFYTNPQPFDKPTGPYRDLEQFEAQHKQSREITRSNIGRKPLKIRNHLNKTLVRFESEYPVDYSKEQLLVGGGYLQENGSAGWDSTQQYLNQEFQDSRQITARREILINNESNDLY</sequence>
<accession>A0A8J8T2V7</accession>
<dbReference type="Proteomes" id="UP000785679">
    <property type="component" value="Unassembled WGS sequence"/>
</dbReference>
<dbReference type="OrthoDB" id="10677646at2759"/>
<gene>
    <name evidence="2" type="ORF">FGO68_gene8147</name>
</gene>
<organism evidence="2 3">
    <name type="scientific">Halteria grandinella</name>
    <dbReference type="NCBI Taxonomy" id="5974"/>
    <lineage>
        <taxon>Eukaryota</taxon>
        <taxon>Sar</taxon>
        <taxon>Alveolata</taxon>
        <taxon>Ciliophora</taxon>
        <taxon>Intramacronucleata</taxon>
        <taxon>Spirotrichea</taxon>
        <taxon>Stichotrichia</taxon>
        <taxon>Sporadotrichida</taxon>
        <taxon>Halteriidae</taxon>
        <taxon>Halteria</taxon>
    </lineage>
</organism>
<keyword evidence="3" id="KW-1185">Reference proteome</keyword>
<proteinExistence type="predicted"/>